<organism evidence="1 2">
    <name type="scientific">Enterococcus phage phiEF17H</name>
    <dbReference type="NCBI Taxonomy" id="2218497"/>
    <lineage>
        <taxon>Viruses</taxon>
        <taxon>Duplodnaviria</taxon>
        <taxon>Heunggongvirae</taxon>
        <taxon>Uroviricota</taxon>
        <taxon>Caudoviricetes</taxon>
        <taxon>Herelleviridae</taxon>
        <taxon>Brockvirinae</taxon>
        <taxon>Kochikohdavirus</taxon>
        <taxon>Kochikohdavirus Ef17h</taxon>
    </lineage>
</organism>
<dbReference type="Proteomes" id="UP000258404">
    <property type="component" value="Segment"/>
</dbReference>
<proteinExistence type="predicted"/>
<keyword evidence="2" id="KW-1185">Reference proteome</keyword>
<gene>
    <name evidence="1" type="ORF">PHIEF17H_0330</name>
</gene>
<sequence length="816" mass="90492">MALNGTKYTAFARHRLVLEWRANQNIAGNYSTISVWLYLQSMDKWGRLDAPAIGDAKVTVEGTTQTEKASSMLNAFQKKLLLAKEWRVNHNNDGSKRITIGGSYFVNVTFTDNGVPTYYGTITIPNFSVDLNRIPRRSSLNPVPTLNLPGNLPITINRQSSTFKHNLTAWVANRDNPTLSNDAHWTYLTNLNNVDTSGSFSFTVANNKTIFTALNNRTSWQGKVKLWTIGLDDVVSQERTYKIVPPMNAQASGGKITLNVGEKINVSLSNYRSDANFTYDGVFNISGLNIPIATNSAGNTMSYTLTQTDVDNILKKIPNADSSWGQVTVTSKYSGVQYRTPWTGQRIDITIPKNKYVPSINGTPTYEDTSSVSVGLTGDNQVALQGKSNIKVTIPANFATANGYSTLKTIDVSLGGTSKTVNYSNAETVVELGAPANHTSDTLIVTVTDSRGFKSNWTKHVDIYPYENPNMYFTVTRRNNFETTTDINVNSTWSPITIGGVNKNAVQSVTYATKVAGVGTYGAETALNFTANGSMVTVKNTPIELDNTNTYEVRLSVTDKFSTFTRTATVKPGNPIMFIDADNRSLFLGNAFVDNNNNELRGLLEIERDKWQENGLVGISLNNSDISAVNGIWFSTDTSNNGGEGLHFIKSGKSRNSLTWDDYDYFYMRDNGFYVNNDSNPIFTVTDGGDLRFPKLDNLWDGAAYMHKDQIIVPRKKLSECRNGWALTFSSYDKSTGKLSLWDIITFFIHKTAPDSPLSGTGHRFFLPDGRDATSQKTKYIYVNDYQLRGHEENDDKGGTASTNNRNKVLMRVDEW</sequence>
<evidence type="ECO:0000313" key="1">
    <source>
        <dbReference type="EMBL" id="BBE37102.1"/>
    </source>
</evidence>
<name>A0A2Z6FZC3_9CAUD</name>
<protein>
    <submittedName>
        <fullName evidence="1">Putative minor structural protein</fullName>
    </submittedName>
</protein>
<reference evidence="1 2" key="1">
    <citation type="submission" date="2018-06" db="EMBL/GenBank/DDBJ databases">
        <title>Genome sequence of Enterococcus phage phiEF17H.</title>
        <authorList>
            <person name="Uchiyama J."/>
            <person name="Matsuzaki S."/>
            <person name="Nasukawa T."/>
        </authorList>
    </citation>
    <scope>NUCLEOTIDE SEQUENCE [LARGE SCALE GENOMIC DNA]</scope>
</reference>
<accession>A0A2Z6FZC3</accession>
<evidence type="ECO:0000313" key="2">
    <source>
        <dbReference type="Proteomes" id="UP000258404"/>
    </source>
</evidence>
<dbReference type="EMBL" id="AP018714">
    <property type="protein sequence ID" value="BBE37102.1"/>
    <property type="molecule type" value="Genomic_DNA"/>
</dbReference>